<organism evidence="2 3">
    <name type="scientific">Acorus calamus</name>
    <name type="common">Sweet flag</name>
    <dbReference type="NCBI Taxonomy" id="4465"/>
    <lineage>
        <taxon>Eukaryota</taxon>
        <taxon>Viridiplantae</taxon>
        <taxon>Streptophyta</taxon>
        <taxon>Embryophyta</taxon>
        <taxon>Tracheophyta</taxon>
        <taxon>Spermatophyta</taxon>
        <taxon>Magnoliopsida</taxon>
        <taxon>Liliopsida</taxon>
        <taxon>Acoraceae</taxon>
        <taxon>Acorus</taxon>
    </lineage>
</organism>
<comment type="caution">
    <text evidence="2">The sequence shown here is derived from an EMBL/GenBank/DDBJ whole genome shotgun (WGS) entry which is preliminary data.</text>
</comment>
<dbReference type="Pfam" id="PF13181">
    <property type="entry name" value="TPR_8"/>
    <property type="match status" value="1"/>
</dbReference>
<gene>
    <name evidence="2" type="ORF">QJS10_CPB21g00495</name>
</gene>
<reference evidence="2" key="1">
    <citation type="journal article" date="2023" name="Nat. Commun.">
        <title>Diploid and tetraploid genomes of Acorus and the evolution of monocots.</title>
        <authorList>
            <person name="Ma L."/>
            <person name="Liu K.W."/>
            <person name="Li Z."/>
            <person name="Hsiao Y.Y."/>
            <person name="Qi Y."/>
            <person name="Fu T."/>
            <person name="Tang G.D."/>
            <person name="Zhang D."/>
            <person name="Sun W.H."/>
            <person name="Liu D.K."/>
            <person name="Li Y."/>
            <person name="Chen G.Z."/>
            <person name="Liu X.D."/>
            <person name="Liao X.Y."/>
            <person name="Jiang Y.T."/>
            <person name="Yu X."/>
            <person name="Hao Y."/>
            <person name="Huang J."/>
            <person name="Zhao X.W."/>
            <person name="Ke S."/>
            <person name="Chen Y.Y."/>
            <person name="Wu W.L."/>
            <person name="Hsu J.L."/>
            <person name="Lin Y.F."/>
            <person name="Huang M.D."/>
            <person name="Li C.Y."/>
            <person name="Huang L."/>
            <person name="Wang Z.W."/>
            <person name="Zhao X."/>
            <person name="Zhong W.Y."/>
            <person name="Peng D.H."/>
            <person name="Ahmad S."/>
            <person name="Lan S."/>
            <person name="Zhang J.S."/>
            <person name="Tsai W.C."/>
            <person name="Van de Peer Y."/>
            <person name="Liu Z.J."/>
        </authorList>
    </citation>
    <scope>NUCLEOTIDE SEQUENCE</scope>
    <source>
        <strain evidence="2">CP</strain>
    </source>
</reference>
<dbReference type="Gene3D" id="1.25.40.10">
    <property type="entry name" value="Tetratricopeptide repeat domain"/>
    <property type="match status" value="2"/>
</dbReference>
<proteinExistence type="predicted"/>
<feature type="repeat" description="TPR" evidence="1">
    <location>
        <begin position="140"/>
        <end position="173"/>
    </location>
</feature>
<dbReference type="SMART" id="SM00028">
    <property type="entry name" value="TPR"/>
    <property type="match status" value="3"/>
</dbReference>
<name>A0AAV9C3F4_ACOCL</name>
<keyword evidence="3" id="KW-1185">Reference proteome</keyword>
<protein>
    <submittedName>
        <fullName evidence="2">Uncharacterized protein</fullName>
    </submittedName>
</protein>
<keyword evidence="1" id="KW-0802">TPR repeat</keyword>
<evidence type="ECO:0000256" key="1">
    <source>
        <dbReference type="PROSITE-ProRule" id="PRU00339"/>
    </source>
</evidence>
<dbReference type="InterPro" id="IPR011990">
    <property type="entry name" value="TPR-like_helical_dom_sf"/>
</dbReference>
<dbReference type="Proteomes" id="UP001180020">
    <property type="component" value="Unassembled WGS sequence"/>
</dbReference>
<feature type="repeat" description="TPR" evidence="1">
    <location>
        <begin position="63"/>
        <end position="96"/>
    </location>
</feature>
<sequence length="623" mass="69848">MERLESMVPVGLKRAIYESTTEDLISTCSALHESFLRIPEFRTILGELNDPEMGLCRKSSVEALKLKNKGNQFFVNGDYEKASSFYSQALRFMPMSADDVDKDFMAVLYVNRASSFHNLGLLEECIHDCNRAVVLSHRYAKAWYRRGKANASLGNYRDAINDMEIALSMEGSLSGKKRIKDELEDALNHSKSTHGTSRPSKHSYEKNLGCVSGGVPYASLFGDEMPYFPYFGVVLAELTLKVCNWNVFQHQIREEAWHHATTSNQLHWFIMKNHMPLNQAGGKEYPGDPSNYVTHVDLSQDLERHLMDVVVANMDPCIVDVNLQQNPEHRHECGGVHWPLVLPSEVVLAGRVLVKLFEKRKAFTVTSESIESLDLVHNYPQMSPESKLESHIYSLVLLYCLQSCSSLDFTLSGSSIAQLVVLISQIKINSMAIVHMISVDARGALKSEKHSVNGNSLTCILEQACEEKKNAIREVAQLLLKRPTDMPPLQTGHCLYCGSYRDLESSNTTAKETTESIKRLQDLLSSNQMSSQVISTGLKSLNLLRSVRHAYSKDVAQAEDIISEALCSFGEFRQAVDHCKASVETPLKLIKHKPNLDVVLDESHGQEVLTKKIGLARLDHMEA</sequence>
<dbReference type="PROSITE" id="PS50005">
    <property type="entry name" value="TPR"/>
    <property type="match status" value="2"/>
</dbReference>
<dbReference type="InterPro" id="IPR019734">
    <property type="entry name" value="TPR_rpt"/>
</dbReference>
<dbReference type="PANTHER" id="PTHR47337">
    <property type="entry name" value="TETRATRICOPEPTIDE REPEAT (TPR)-LIKE SUPERFAMILY PROTEIN"/>
    <property type="match status" value="1"/>
</dbReference>
<dbReference type="EMBL" id="JAUJYO010000021">
    <property type="protein sequence ID" value="KAK1283365.1"/>
    <property type="molecule type" value="Genomic_DNA"/>
</dbReference>
<dbReference type="AlphaFoldDB" id="A0AAV9C3F4"/>
<dbReference type="PANTHER" id="PTHR47337:SF1">
    <property type="entry name" value="TETRATRICOPEPTIDE REPEAT (TPR)-LIKE SUPERFAMILY PROTEIN"/>
    <property type="match status" value="1"/>
</dbReference>
<dbReference type="SUPFAM" id="SSF48452">
    <property type="entry name" value="TPR-like"/>
    <property type="match status" value="1"/>
</dbReference>
<accession>A0AAV9C3F4</accession>
<reference evidence="2" key="2">
    <citation type="submission" date="2023-06" db="EMBL/GenBank/DDBJ databases">
        <authorList>
            <person name="Ma L."/>
            <person name="Liu K.-W."/>
            <person name="Li Z."/>
            <person name="Hsiao Y.-Y."/>
            <person name="Qi Y."/>
            <person name="Fu T."/>
            <person name="Tang G."/>
            <person name="Zhang D."/>
            <person name="Sun W.-H."/>
            <person name="Liu D.-K."/>
            <person name="Li Y."/>
            <person name="Chen G.-Z."/>
            <person name="Liu X.-D."/>
            <person name="Liao X.-Y."/>
            <person name="Jiang Y.-T."/>
            <person name="Yu X."/>
            <person name="Hao Y."/>
            <person name="Huang J."/>
            <person name="Zhao X.-W."/>
            <person name="Ke S."/>
            <person name="Chen Y.-Y."/>
            <person name="Wu W.-L."/>
            <person name="Hsu J.-L."/>
            <person name="Lin Y.-F."/>
            <person name="Huang M.-D."/>
            <person name="Li C.-Y."/>
            <person name="Huang L."/>
            <person name="Wang Z.-W."/>
            <person name="Zhao X."/>
            <person name="Zhong W.-Y."/>
            <person name="Peng D.-H."/>
            <person name="Ahmad S."/>
            <person name="Lan S."/>
            <person name="Zhang J.-S."/>
            <person name="Tsai W.-C."/>
            <person name="Van De Peer Y."/>
            <person name="Liu Z.-J."/>
        </authorList>
    </citation>
    <scope>NUCLEOTIDE SEQUENCE</scope>
    <source>
        <strain evidence="2">CP</strain>
        <tissue evidence="2">Leaves</tissue>
    </source>
</reference>
<evidence type="ECO:0000313" key="3">
    <source>
        <dbReference type="Proteomes" id="UP001180020"/>
    </source>
</evidence>
<evidence type="ECO:0000313" key="2">
    <source>
        <dbReference type="EMBL" id="KAK1283365.1"/>
    </source>
</evidence>